<feature type="transmembrane region" description="Helical" evidence="5">
    <location>
        <begin position="49"/>
        <end position="66"/>
    </location>
</feature>
<feature type="domain" description="STAS" evidence="6">
    <location>
        <begin position="438"/>
        <end position="553"/>
    </location>
</feature>
<feature type="transmembrane region" description="Helical" evidence="5">
    <location>
        <begin position="125"/>
        <end position="146"/>
    </location>
</feature>
<evidence type="ECO:0000256" key="5">
    <source>
        <dbReference type="SAM" id="Phobius"/>
    </source>
</evidence>
<organism evidence="7 8">
    <name type="scientific">Cytobacillus kochii</name>
    <dbReference type="NCBI Taxonomy" id="859143"/>
    <lineage>
        <taxon>Bacteria</taxon>
        <taxon>Bacillati</taxon>
        <taxon>Bacillota</taxon>
        <taxon>Bacilli</taxon>
        <taxon>Bacillales</taxon>
        <taxon>Bacillaceae</taxon>
        <taxon>Cytobacillus</taxon>
    </lineage>
</organism>
<evidence type="ECO:0000256" key="3">
    <source>
        <dbReference type="ARBA" id="ARBA00022989"/>
    </source>
</evidence>
<feature type="transmembrane region" description="Helical" evidence="5">
    <location>
        <begin position="386"/>
        <end position="414"/>
    </location>
</feature>
<dbReference type="NCBIfam" id="TIGR00815">
    <property type="entry name" value="sulP"/>
    <property type="match status" value="1"/>
</dbReference>
<sequence length="571" mass="63783">MLDKKYNPFISIRSYKLQTLKKDFISAITLFVMLVPQGMAYAMLAGLPLIMGLYASTLPLIIYAIFASSRHLSVGPTAITSLLVFSGVSLLEKPGTYEYITLVIFLALMVGIFQLLLAVLKMGMIVNYISPSVLGGYTSAAAIIIGLSQLKHLLGITLGTYLQIHLIFMDLINAIPKIHFLTLLIGGCSIVFLLVLKRINTRIPGALLLIVFSIISVYAFDLHERGVQIVRGVPSGLPIPVFPTITLDAVRQLILPALTIALLGFMESLSIGKTIAEKEGYKINPNRELTALGFANFLGSFFQKLPINGSFSRSAVNYQSGGVTQMVSIFTSVLVIIALQFFTTYFYYLPNAVLAAVIIVAVYKLIDFKQIRKWFNIKAIDGWSWLVTFTATLVIGIQWGIVIGVVFNFSLLLIKISRPRLIEMGYLEKEKVFRDIKRFPNAKTRDDLIIARIDSSIHFSNISYLEHKLNELILIKPNAKLVIVDFSGVNDIDAHSFKSLEEMIEQLKHEKGISIYFVGMKGPIRDTAAKAGWTKKFAKELSYISILQLLEDKQIKFYAQRESGDSFLYMR</sequence>
<dbReference type="PROSITE" id="PS50801">
    <property type="entry name" value="STAS"/>
    <property type="match status" value="1"/>
</dbReference>
<evidence type="ECO:0000256" key="4">
    <source>
        <dbReference type="ARBA" id="ARBA00023136"/>
    </source>
</evidence>
<feature type="transmembrane region" description="Helical" evidence="5">
    <location>
        <begin position="72"/>
        <end position="92"/>
    </location>
</feature>
<dbReference type="SUPFAM" id="SSF52091">
    <property type="entry name" value="SpoIIaa-like"/>
    <property type="match status" value="1"/>
</dbReference>
<dbReference type="GO" id="GO:0055085">
    <property type="term" value="P:transmembrane transport"/>
    <property type="evidence" value="ECO:0007669"/>
    <property type="project" value="InterPro"/>
</dbReference>
<dbReference type="Pfam" id="PF00916">
    <property type="entry name" value="Sulfate_transp"/>
    <property type="match status" value="1"/>
</dbReference>
<keyword evidence="4 5" id="KW-0472">Membrane</keyword>
<keyword evidence="2 5" id="KW-0812">Transmembrane</keyword>
<comment type="subcellular location">
    <subcellularLocation>
        <location evidence="1">Membrane</location>
        <topology evidence="1">Multi-pass membrane protein</topology>
    </subcellularLocation>
</comment>
<dbReference type="InterPro" id="IPR011547">
    <property type="entry name" value="SLC26A/SulP_dom"/>
</dbReference>
<gene>
    <name evidence="7" type="ORF">CKF48_19655</name>
</gene>
<dbReference type="KEGG" id="bko:CKF48_19655"/>
<keyword evidence="8" id="KW-1185">Reference proteome</keyword>
<evidence type="ECO:0000256" key="2">
    <source>
        <dbReference type="ARBA" id="ARBA00022692"/>
    </source>
</evidence>
<feature type="transmembrane region" description="Helical" evidence="5">
    <location>
        <begin position="323"/>
        <end position="342"/>
    </location>
</feature>
<dbReference type="CDD" id="cd07042">
    <property type="entry name" value="STAS_SulP_like_sulfate_transporter"/>
    <property type="match status" value="1"/>
</dbReference>
<feature type="transmembrane region" description="Helical" evidence="5">
    <location>
        <begin position="178"/>
        <end position="196"/>
    </location>
</feature>
<dbReference type="Pfam" id="PF01740">
    <property type="entry name" value="STAS"/>
    <property type="match status" value="1"/>
</dbReference>
<dbReference type="InterPro" id="IPR002645">
    <property type="entry name" value="STAS_dom"/>
</dbReference>
<dbReference type="RefSeq" id="WP_095372894.1">
    <property type="nucleotide sequence ID" value="NZ_CP022983.1"/>
</dbReference>
<feature type="transmembrane region" description="Helical" evidence="5">
    <location>
        <begin position="348"/>
        <end position="366"/>
    </location>
</feature>
<reference evidence="7 8" key="1">
    <citation type="submission" date="2017-08" db="EMBL/GenBank/DDBJ databases">
        <title>Complete Genome Sequence of Bacillus kochii Oregon-R-modENCODE STRAIN BDGP4, isolated from Drosophila melanogaster gut.</title>
        <authorList>
            <person name="Wan K.H."/>
            <person name="Yu C."/>
            <person name="Park S."/>
            <person name="Hammonds A.S."/>
            <person name="Booth B.W."/>
            <person name="Celniker S.E."/>
        </authorList>
    </citation>
    <scope>NUCLEOTIDE SEQUENCE [LARGE SCALE GENOMIC DNA]</scope>
    <source>
        <strain evidence="7 8">BDGP4</strain>
    </source>
</reference>
<evidence type="ECO:0000259" key="6">
    <source>
        <dbReference type="PROSITE" id="PS50801"/>
    </source>
</evidence>
<dbReference type="InterPro" id="IPR036513">
    <property type="entry name" value="STAS_dom_sf"/>
</dbReference>
<dbReference type="Gene3D" id="3.30.750.24">
    <property type="entry name" value="STAS domain"/>
    <property type="match status" value="1"/>
</dbReference>
<evidence type="ECO:0000313" key="8">
    <source>
        <dbReference type="Proteomes" id="UP000215137"/>
    </source>
</evidence>
<proteinExistence type="predicted"/>
<feature type="transmembrane region" description="Helical" evidence="5">
    <location>
        <begin position="24"/>
        <end position="42"/>
    </location>
</feature>
<dbReference type="Proteomes" id="UP000215137">
    <property type="component" value="Chromosome"/>
</dbReference>
<evidence type="ECO:0000313" key="7">
    <source>
        <dbReference type="EMBL" id="ASV69331.1"/>
    </source>
</evidence>
<accession>A0A286R7X7</accession>
<dbReference type="PANTHER" id="PTHR11814">
    <property type="entry name" value="SULFATE TRANSPORTER"/>
    <property type="match status" value="1"/>
</dbReference>
<dbReference type="AlphaFoldDB" id="A0A286R7X7"/>
<feature type="transmembrane region" description="Helical" evidence="5">
    <location>
        <begin position="99"/>
        <end position="119"/>
    </location>
</feature>
<feature type="transmembrane region" description="Helical" evidence="5">
    <location>
        <begin position="253"/>
        <end position="272"/>
    </location>
</feature>
<dbReference type="GO" id="GO:0016020">
    <property type="term" value="C:membrane"/>
    <property type="evidence" value="ECO:0007669"/>
    <property type="project" value="UniProtKB-SubCell"/>
</dbReference>
<name>A0A286R7X7_9BACI</name>
<dbReference type="OrthoDB" id="9771198at2"/>
<keyword evidence="3 5" id="KW-1133">Transmembrane helix</keyword>
<dbReference type="InterPro" id="IPR001902">
    <property type="entry name" value="SLC26A/SulP_fam"/>
</dbReference>
<evidence type="ECO:0000256" key="1">
    <source>
        <dbReference type="ARBA" id="ARBA00004141"/>
    </source>
</evidence>
<feature type="transmembrane region" description="Helical" evidence="5">
    <location>
        <begin position="203"/>
        <end position="220"/>
    </location>
</feature>
<dbReference type="EMBL" id="CP022983">
    <property type="protein sequence ID" value="ASV69331.1"/>
    <property type="molecule type" value="Genomic_DNA"/>
</dbReference>
<protein>
    <submittedName>
        <fullName evidence="7">Sodium-independent anion transporter</fullName>
    </submittedName>
</protein>